<name>A0A4Z0W9T9_9GAMM</name>
<feature type="transmembrane region" description="Helical" evidence="5">
    <location>
        <begin position="114"/>
        <end position="135"/>
    </location>
</feature>
<feature type="transmembrane region" description="Helical" evidence="5">
    <location>
        <begin position="65"/>
        <end position="84"/>
    </location>
</feature>
<gene>
    <name evidence="6" type="primary">rrtA</name>
    <name evidence="6" type="ORF">E4656_02850</name>
</gene>
<accession>A0A4Z0W9T9</accession>
<dbReference type="EMBL" id="SRMF01000001">
    <property type="protein sequence ID" value="TGG95379.1"/>
    <property type="molecule type" value="Genomic_DNA"/>
</dbReference>
<dbReference type="InterPro" id="IPR023826">
    <property type="entry name" value="Rhom-like_SP_proteobac"/>
</dbReference>
<dbReference type="SUPFAM" id="SSF144091">
    <property type="entry name" value="Rhomboid-like"/>
    <property type="match status" value="1"/>
</dbReference>
<evidence type="ECO:0000256" key="1">
    <source>
        <dbReference type="ARBA" id="ARBA00004141"/>
    </source>
</evidence>
<keyword evidence="2 5" id="KW-0812">Transmembrane</keyword>
<comment type="subcellular location">
    <subcellularLocation>
        <location evidence="1">Membrane</location>
        <topology evidence="1">Multi-pass membrane protein</topology>
    </subcellularLocation>
</comment>
<feature type="transmembrane region" description="Helical" evidence="5">
    <location>
        <begin position="16"/>
        <end position="36"/>
    </location>
</feature>
<evidence type="ECO:0000256" key="2">
    <source>
        <dbReference type="ARBA" id="ARBA00022692"/>
    </source>
</evidence>
<sequence>MATTAWKRSRKTNYRLAQGVTPLVVLLLLVAGWWWADSWQYDRSALQAGEYWRWLSAHLAHGTPAHGLSNAVAVLLAALLAPLWMNRWPGLLLAAGLMAGVSAGIWFNNDDIDIYRGFSGVGHGWLMVAFAWSPWLGVWPRFAIVVAILLKVVWEDSGMAMAAQFSGYFADAPVLIDAHWYGALLAVPVALLAFIAYYLRERMLPRASSRF</sequence>
<organism evidence="6 7">
    <name type="scientific">Natronospirillum operosum</name>
    <dbReference type="NCBI Taxonomy" id="2759953"/>
    <lineage>
        <taxon>Bacteria</taxon>
        <taxon>Pseudomonadati</taxon>
        <taxon>Pseudomonadota</taxon>
        <taxon>Gammaproteobacteria</taxon>
        <taxon>Oceanospirillales</taxon>
        <taxon>Natronospirillaceae</taxon>
        <taxon>Natronospirillum</taxon>
    </lineage>
</organism>
<dbReference type="GO" id="GO:0016787">
    <property type="term" value="F:hydrolase activity"/>
    <property type="evidence" value="ECO:0007669"/>
    <property type="project" value="UniProtKB-KW"/>
</dbReference>
<evidence type="ECO:0000256" key="3">
    <source>
        <dbReference type="ARBA" id="ARBA00022989"/>
    </source>
</evidence>
<dbReference type="NCBIfam" id="TIGR03902">
    <property type="entry name" value="rhom_GG_sort"/>
    <property type="match status" value="1"/>
</dbReference>
<keyword evidence="6" id="KW-0378">Hydrolase</keyword>
<dbReference type="EC" id="3.4.21.-" evidence="6"/>
<reference evidence="6 7" key="1">
    <citation type="submission" date="2019-04" db="EMBL/GenBank/DDBJ databases">
        <title>Natronospirillum operosus gen. nov., sp. nov., a haloalkaliphilic satellite isolated from decaying biomass of laboratory culture of cyanobacterium Geitlerinema sp. and proposal of Natronospirillaceae fam. nov. and Saccharospirillaceae fam. nov.</title>
        <authorList>
            <person name="Kevbrin V."/>
            <person name="Boltyanskaya Y."/>
            <person name="Koziaeva V."/>
            <person name="Grouzdev D.S."/>
            <person name="Park M."/>
            <person name="Cho J."/>
        </authorList>
    </citation>
    <scope>NUCLEOTIDE SEQUENCE [LARGE SCALE GENOMIC DNA]</scope>
    <source>
        <strain evidence="6 7">G-116</strain>
    </source>
</reference>
<feature type="transmembrane region" description="Helical" evidence="5">
    <location>
        <begin position="91"/>
        <end position="108"/>
    </location>
</feature>
<dbReference type="InterPro" id="IPR035952">
    <property type="entry name" value="Rhomboid-like_sf"/>
</dbReference>
<keyword evidence="7" id="KW-1185">Reference proteome</keyword>
<proteinExistence type="predicted"/>
<dbReference type="AlphaFoldDB" id="A0A4Z0W9T9"/>
<dbReference type="RefSeq" id="WP_135481003.1">
    <property type="nucleotide sequence ID" value="NZ_SRMF01000001.1"/>
</dbReference>
<evidence type="ECO:0000256" key="4">
    <source>
        <dbReference type="ARBA" id="ARBA00023136"/>
    </source>
</evidence>
<dbReference type="Proteomes" id="UP000297475">
    <property type="component" value="Unassembled WGS sequence"/>
</dbReference>
<feature type="transmembrane region" description="Helical" evidence="5">
    <location>
        <begin position="142"/>
        <end position="166"/>
    </location>
</feature>
<protein>
    <submittedName>
        <fullName evidence="6">Rhombosortase</fullName>
        <ecNumber evidence="6">3.4.21.-</ecNumber>
    </submittedName>
</protein>
<keyword evidence="4 5" id="KW-0472">Membrane</keyword>
<feature type="transmembrane region" description="Helical" evidence="5">
    <location>
        <begin position="178"/>
        <end position="199"/>
    </location>
</feature>
<evidence type="ECO:0000313" key="6">
    <source>
        <dbReference type="EMBL" id="TGG95379.1"/>
    </source>
</evidence>
<dbReference type="OrthoDB" id="196054at2"/>
<evidence type="ECO:0000313" key="7">
    <source>
        <dbReference type="Proteomes" id="UP000297475"/>
    </source>
</evidence>
<keyword evidence="3 5" id="KW-1133">Transmembrane helix</keyword>
<evidence type="ECO:0000256" key="5">
    <source>
        <dbReference type="SAM" id="Phobius"/>
    </source>
</evidence>
<dbReference type="Gene3D" id="1.20.1540.10">
    <property type="entry name" value="Rhomboid-like"/>
    <property type="match status" value="1"/>
</dbReference>
<dbReference type="GO" id="GO:0016020">
    <property type="term" value="C:membrane"/>
    <property type="evidence" value="ECO:0007669"/>
    <property type="project" value="UniProtKB-SubCell"/>
</dbReference>
<comment type="caution">
    <text evidence="6">The sequence shown here is derived from an EMBL/GenBank/DDBJ whole genome shotgun (WGS) entry which is preliminary data.</text>
</comment>